<dbReference type="GO" id="GO:0003700">
    <property type="term" value="F:DNA-binding transcription factor activity"/>
    <property type="evidence" value="ECO:0007669"/>
    <property type="project" value="InterPro"/>
</dbReference>
<dbReference type="SMART" id="SM00418">
    <property type="entry name" value="HTH_ARSR"/>
    <property type="match status" value="1"/>
</dbReference>
<dbReference type="PANTHER" id="PTHR33154">
    <property type="entry name" value="TRANSCRIPTIONAL REGULATOR, ARSR FAMILY"/>
    <property type="match status" value="1"/>
</dbReference>
<dbReference type="Proteomes" id="UP000512286">
    <property type="component" value="Chromosome"/>
</dbReference>
<dbReference type="InterPro" id="IPR051081">
    <property type="entry name" value="HTH_MetalResp_TranReg"/>
</dbReference>
<keyword evidence="1" id="KW-0805">Transcription regulation</keyword>
<evidence type="ECO:0000256" key="3">
    <source>
        <dbReference type="ARBA" id="ARBA00023163"/>
    </source>
</evidence>
<dbReference type="InterPro" id="IPR001845">
    <property type="entry name" value="HTH_ArsR_DNA-bd_dom"/>
</dbReference>
<dbReference type="RefSeq" id="WP_181602058.1">
    <property type="nucleotide sequence ID" value="NZ_CP059378.1"/>
</dbReference>
<reference evidence="5 6" key="1">
    <citation type="submission" date="2020-07" db="EMBL/GenBank/DDBJ databases">
        <title>Electron transfer.</title>
        <authorList>
            <person name="Huang L."/>
            <person name="Liu X."/>
            <person name="Zhou S."/>
        </authorList>
    </citation>
    <scope>NUCLEOTIDE SEQUENCE [LARGE SCALE GENOMIC DNA]</scope>
    <source>
        <strain evidence="5 6">Lx1</strain>
    </source>
</reference>
<gene>
    <name evidence="5" type="ORF">HZF06_00730</name>
</gene>
<dbReference type="NCBIfam" id="NF033788">
    <property type="entry name" value="HTH_metalloreg"/>
    <property type="match status" value="1"/>
</dbReference>
<dbReference type="KEGG" id="cint:HZF06_00730"/>
<sequence length="92" mass="10877">MEEFQVNIFKALAHPIRIKILKKLYEGEGCVCEINEDIEFSQANLSQHLKILKDAKIVEAEKRGMFIYYKIRSPKVMELIKVTEEIYEKESR</sequence>
<feature type="domain" description="HTH arsR-type" evidence="4">
    <location>
        <begin position="1"/>
        <end position="91"/>
    </location>
</feature>
<protein>
    <submittedName>
        <fullName evidence="5">Winged helix-turn-helix transcriptional regulator</fullName>
    </submittedName>
</protein>
<dbReference type="EMBL" id="CP059378">
    <property type="protein sequence ID" value="QLY80153.1"/>
    <property type="molecule type" value="Genomic_DNA"/>
</dbReference>
<dbReference type="InterPro" id="IPR036388">
    <property type="entry name" value="WH-like_DNA-bd_sf"/>
</dbReference>
<keyword evidence="2" id="KW-0238">DNA-binding</keyword>
<dbReference type="InterPro" id="IPR011991">
    <property type="entry name" value="ArsR-like_HTH"/>
</dbReference>
<dbReference type="InterPro" id="IPR036390">
    <property type="entry name" value="WH_DNA-bd_sf"/>
</dbReference>
<dbReference type="PROSITE" id="PS50987">
    <property type="entry name" value="HTH_ARSR_2"/>
    <property type="match status" value="1"/>
</dbReference>
<proteinExistence type="predicted"/>
<dbReference type="CDD" id="cd00090">
    <property type="entry name" value="HTH_ARSR"/>
    <property type="match status" value="1"/>
</dbReference>
<dbReference type="GO" id="GO:0003677">
    <property type="term" value="F:DNA binding"/>
    <property type="evidence" value="ECO:0007669"/>
    <property type="project" value="UniProtKB-KW"/>
</dbReference>
<evidence type="ECO:0000256" key="2">
    <source>
        <dbReference type="ARBA" id="ARBA00023125"/>
    </source>
</evidence>
<evidence type="ECO:0000259" key="4">
    <source>
        <dbReference type="PROSITE" id="PS50987"/>
    </source>
</evidence>
<evidence type="ECO:0000256" key="1">
    <source>
        <dbReference type="ARBA" id="ARBA00023015"/>
    </source>
</evidence>
<keyword evidence="3" id="KW-0804">Transcription</keyword>
<dbReference type="Gene3D" id="1.10.10.10">
    <property type="entry name" value="Winged helix-like DNA-binding domain superfamily/Winged helix DNA-binding domain"/>
    <property type="match status" value="1"/>
</dbReference>
<dbReference type="PRINTS" id="PR00778">
    <property type="entry name" value="HTHARSR"/>
</dbReference>
<dbReference type="Pfam" id="PF01022">
    <property type="entry name" value="HTH_5"/>
    <property type="match status" value="1"/>
</dbReference>
<organism evidence="5 6">
    <name type="scientific">Clostridium intestinale</name>
    <dbReference type="NCBI Taxonomy" id="36845"/>
    <lineage>
        <taxon>Bacteria</taxon>
        <taxon>Bacillati</taxon>
        <taxon>Bacillota</taxon>
        <taxon>Clostridia</taxon>
        <taxon>Eubacteriales</taxon>
        <taxon>Clostridiaceae</taxon>
        <taxon>Clostridium</taxon>
    </lineage>
</organism>
<evidence type="ECO:0000313" key="6">
    <source>
        <dbReference type="Proteomes" id="UP000512286"/>
    </source>
</evidence>
<name>A0A7D6ZUM3_9CLOT</name>
<accession>A0A7D6ZUM3</accession>
<dbReference type="SUPFAM" id="SSF46785">
    <property type="entry name" value="Winged helix' DNA-binding domain"/>
    <property type="match status" value="1"/>
</dbReference>
<dbReference type="PANTHER" id="PTHR33154:SF33">
    <property type="entry name" value="TRANSCRIPTIONAL REPRESSOR SDPR"/>
    <property type="match status" value="1"/>
</dbReference>
<dbReference type="AlphaFoldDB" id="A0A7D6ZUM3"/>
<evidence type="ECO:0000313" key="5">
    <source>
        <dbReference type="EMBL" id="QLY80153.1"/>
    </source>
</evidence>